<name>A0ABP5MHR7_9MICC</name>
<dbReference type="PANTHER" id="PTHR42839">
    <property type="entry name" value="ISOCHORISMATE SYNTHASE ENTC"/>
    <property type="match status" value="1"/>
</dbReference>
<evidence type="ECO:0000313" key="8">
    <source>
        <dbReference type="Proteomes" id="UP001500974"/>
    </source>
</evidence>
<evidence type="ECO:0000256" key="1">
    <source>
        <dbReference type="ARBA" id="ARBA00000799"/>
    </source>
</evidence>
<evidence type="ECO:0000259" key="6">
    <source>
        <dbReference type="Pfam" id="PF00425"/>
    </source>
</evidence>
<dbReference type="PANTHER" id="PTHR42839:SF2">
    <property type="entry name" value="ISOCHORISMATE SYNTHASE ENTC"/>
    <property type="match status" value="1"/>
</dbReference>
<organism evidence="7 8">
    <name type="scientific">Arthrobacter parietis</name>
    <dbReference type="NCBI Taxonomy" id="271434"/>
    <lineage>
        <taxon>Bacteria</taxon>
        <taxon>Bacillati</taxon>
        <taxon>Actinomycetota</taxon>
        <taxon>Actinomycetes</taxon>
        <taxon>Micrococcales</taxon>
        <taxon>Micrococcaceae</taxon>
        <taxon>Arthrobacter</taxon>
    </lineage>
</organism>
<dbReference type="NCBIfam" id="TIGR00543">
    <property type="entry name" value="isochor_syn"/>
    <property type="match status" value="1"/>
</dbReference>
<reference evidence="8" key="1">
    <citation type="journal article" date="2019" name="Int. J. Syst. Evol. Microbiol.">
        <title>The Global Catalogue of Microorganisms (GCM) 10K type strain sequencing project: providing services to taxonomists for standard genome sequencing and annotation.</title>
        <authorList>
            <consortium name="The Broad Institute Genomics Platform"/>
            <consortium name="The Broad Institute Genome Sequencing Center for Infectious Disease"/>
            <person name="Wu L."/>
            <person name="Ma J."/>
        </authorList>
    </citation>
    <scope>NUCLEOTIDE SEQUENCE [LARGE SCALE GENOMIC DNA]</scope>
    <source>
        <strain evidence="8">JCM 14917</strain>
    </source>
</reference>
<feature type="domain" description="Chorismate-utilising enzyme C-terminal" evidence="6">
    <location>
        <begin position="178"/>
        <end position="434"/>
    </location>
</feature>
<evidence type="ECO:0000256" key="3">
    <source>
        <dbReference type="ARBA" id="ARBA00012824"/>
    </source>
</evidence>
<dbReference type="SUPFAM" id="SSF56322">
    <property type="entry name" value="ADC synthase"/>
    <property type="match status" value="1"/>
</dbReference>
<proteinExistence type="inferred from homology"/>
<dbReference type="Proteomes" id="UP001500974">
    <property type="component" value="Unassembled WGS sequence"/>
</dbReference>
<dbReference type="RefSeq" id="WP_346027260.1">
    <property type="nucleotide sequence ID" value="NZ_BAAAON010000001.1"/>
</dbReference>
<keyword evidence="8" id="KW-1185">Reference proteome</keyword>
<keyword evidence="4" id="KW-0413">Isomerase</keyword>
<protein>
    <recommendedName>
        <fullName evidence="3">isochorismate synthase</fullName>
        <ecNumber evidence="3">5.4.4.2</ecNumber>
    </recommendedName>
    <alternativeName>
        <fullName evidence="5">Isochorismate mutase</fullName>
    </alternativeName>
</protein>
<comment type="catalytic activity">
    <reaction evidence="1">
        <text>chorismate = isochorismate</text>
        <dbReference type="Rhea" id="RHEA:18985"/>
        <dbReference type="ChEBI" id="CHEBI:29748"/>
        <dbReference type="ChEBI" id="CHEBI:29780"/>
        <dbReference type="EC" id="5.4.4.2"/>
    </reaction>
</comment>
<accession>A0ABP5MHR7</accession>
<dbReference type="Pfam" id="PF00425">
    <property type="entry name" value="Chorismate_bind"/>
    <property type="match status" value="1"/>
</dbReference>
<dbReference type="InterPro" id="IPR015890">
    <property type="entry name" value="Chorismate_C"/>
</dbReference>
<evidence type="ECO:0000256" key="2">
    <source>
        <dbReference type="ARBA" id="ARBA00005297"/>
    </source>
</evidence>
<dbReference type="EC" id="5.4.4.2" evidence="3"/>
<comment type="similarity">
    <text evidence="2">Belongs to the isochorismate synthase family.</text>
</comment>
<dbReference type="InterPro" id="IPR004561">
    <property type="entry name" value="IsoChor_synthase"/>
</dbReference>
<comment type="caution">
    <text evidence="7">The sequence shown here is derived from an EMBL/GenBank/DDBJ whole genome shotgun (WGS) entry which is preliminary data.</text>
</comment>
<dbReference type="EMBL" id="BAAAON010000001">
    <property type="protein sequence ID" value="GAA2172580.1"/>
    <property type="molecule type" value="Genomic_DNA"/>
</dbReference>
<evidence type="ECO:0000256" key="5">
    <source>
        <dbReference type="ARBA" id="ARBA00041564"/>
    </source>
</evidence>
<dbReference type="Gene3D" id="3.60.120.10">
    <property type="entry name" value="Anthranilate synthase"/>
    <property type="match status" value="1"/>
</dbReference>
<gene>
    <name evidence="7" type="ORF">GCM10009784_03560</name>
</gene>
<evidence type="ECO:0000256" key="4">
    <source>
        <dbReference type="ARBA" id="ARBA00023235"/>
    </source>
</evidence>
<evidence type="ECO:0000313" key="7">
    <source>
        <dbReference type="EMBL" id="GAA2172580.1"/>
    </source>
</evidence>
<dbReference type="InterPro" id="IPR005801">
    <property type="entry name" value="ADC_synthase"/>
</dbReference>
<sequence>MSNPSPAAVATPLNQAPALRSITFERGDLQLDTGLLDFVVRSDVHTWIRRGGGIVAFGETARFTTSGPGRFAEAQAWWREVVAAADVVDPLAQPGSGLVAFGSFAFSKTSRHLSRLIVPRILVGSREGKSWITYITDDDGAELSASAAEAELAAYLDEVEPERKPCSGDRIAPGILTEEQWMTAVSRGVAHIREGELSKLVLARDVVAELGSPISTSQVLRELAVRYSDCWTYSVDGLIGSTPEMLIKVEDQTARARVLAGTLDRSTAPAGESGYANRVLAGSEKQQHEHEIAIDSLTRQLEPFTRTMTSHSEPFVLELPNVWHLASDVSAELTVDSEGNVPSSLALVEALHPTAAVCGTPTTVAGELIRELEHLERGPYAGPVGWMDATGNGEWGIALRGAVVETPTRVRMYAGCGIVEASQPVAELAETWSKFRPMIEALGLRAPLRS</sequence>